<sequence>MTSNLFTPITLRGTTVPNRIWMAPMCQYSAANEGPDTGVPNDWHLQHYGSRAAGGPGLILVEATAIVPEGRISPYDLGIWNDAQVEGHRRLTAFMRTQGVVPGIQIAHAGRKASTDSELHGGRPLGPDQGGWEPVGPSAIAFDGDHAVPHELSAEEIRGVVTAFAEAAQRSLDAGYEVIEVHAAHGYLVHEFLSPASNRREDEYGGDFEGRTRLALEIADAVRATVGEEVPVLFRLSATDWIEPEGWTADQTVRLAALLRDHGIDLVDATTGGNLPNARIVAGPGYQVPFAERIRREAGMPSAAVGIITEVQQAEKIIADGGADAVLLGRELLRNPYWPRQAALELGAEHPLPLQYRRAERRPA</sequence>
<organism evidence="7 9">
    <name type="scientific">Glycomyces lechevalierae</name>
    <dbReference type="NCBI Taxonomy" id="256034"/>
    <lineage>
        <taxon>Bacteria</taxon>
        <taxon>Bacillati</taxon>
        <taxon>Actinomycetota</taxon>
        <taxon>Actinomycetes</taxon>
        <taxon>Glycomycetales</taxon>
        <taxon>Glycomycetaceae</taxon>
        <taxon>Glycomyces</taxon>
    </lineage>
</organism>
<accession>A0A9X3SW41</accession>
<dbReference type="Proteomes" id="UP001145799">
    <property type="component" value="Unassembled WGS sequence"/>
</dbReference>
<keyword evidence="3" id="KW-0288">FMN</keyword>
<dbReference type="CDD" id="cd02932">
    <property type="entry name" value="OYE_YqiM_FMN"/>
    <property type="match status" value="1"/>
</dbReference>
<keyword evidence="5" id="KW-0560">Oxidoreductase</keyword>
<dbReference type="GO" id="GO:0003959">
    <property type="term" value="F:NADPH dehydrogenase activity"/>
    <property type="evidence" value="ECO:0007669"/>
    <property type="project" value="InterPro"/>
</dbReference>
<evidence type="ECO:0000313" key="9">
    <source>
        <dbReference type="Proteomes" id="UP001145799"/>
    </source>
</evidence>
<keyword evidence="10" id="KW-1185">Reference proteome</keyword>
<dbReference type="Gene3D" id="3.20.20.70">
    <property type="entry name" value="Aldolase class I"/>
    <property type="match status" value="1"/>
</dbReference>
<gene>
    <name evidence="8" type="ORF">J2S69_005164</name>
    <name evidence="7" type="ORF">O2L01_01120</name>
</gene>
<comment type="caution">
    <text evidence="7">The sequence shown here is derived from an EMBL/GenBank/DDBJ whole genome shotgun (WGS) entry which is preliminary data.</text>
</comment>
<dbReference type="Proteomes" id="UP001183604">
    <property type="component" value="Unassembled WGS sequence"/>
</dbReference>
<dbReference type="EMBL" id="JAVDYD010000001">
    <property type="protein sequence ID" value="MDR7341445.1"/>
    <property type="molecule type" value="Genomic_DNA"/>
</dbReference>
<evidence type="ECO:0000256" key="2">
    <source>
        <dbReference type="ARBA" id="ARBA00022630"/>
    </source>
</evidence>
<dbReference type="Pfam" id="PF00724">
    <property type="entry name" value="Oxidored_FMN"/>
    <property type="match status" value="1"/>
</dbReference>
<dbReference type="InterPro" id="IPR044152">
    <property type="entry name" value="YqjM-like"/>
</dbReference>
<protein>
    <submittedName>
        <fullName evidence="8">2,4-dienoyl-CoA reductase-like NADH-dependent reductase (Old Yellow Enzyme family)</fullName>
    </submittedName>
    <submittedName>
        <fullName evidence="7">NADH:flavin oxidoreductase/NADH oxidase</fullName>
    </submittedName>
</protein>
<keyword evidence="2" id="KW-0285">Flavoprotein</keyword>
<dbReference type="RefSeq" id="WP_270119658.1">
    <property type="nucleotide sequence ID" value="NZ_BAAAOM010000001.1"/>
</dbReference>
<evidence type="ECO:0000256" key="1">
    <source>
        <dbReference type="ARBA" id="ARBA00001917"/>
    </source>
</evidence>
<evidence type="ECO:0000313" key="8">
    <source>
        <dbReference type="EMBL" id="MDR7341445.1"/>
    </source>
</evidence>
<name>A0A9X3SW41_9ACTN</name>
<dbReference type="InterPro" id="IPR001155">
    <property type="entry name" value="OxRdtase_FMN_N"/>
</dbReference>
<reference evidence="8 10" key="2">
    <citation type="submission" date="2023-07" db="EMBL/GenBank/DDBJ databases">
        <title>Sequencing the genomes of 1000 actinobacteria strains.</title>
        <authorList>
            <person name="Klenk H.-P."/>
        </authorList>
    </citation>
    <scope>NUCLEOTIDE SEQUENCE [LARGE SCALE GENOMIC DNA]</scope>
    <source>
        <strain evidence="8 10">DSM 44724</strain>
    </source>
</reference>
<evidence type="ECO:0000313" key="7">
    <source>
        <dbReference type="EMBL" id="MDA1383566.1"/>
    </source>
</evidence>
<dbReference type="GO" id="GO:0050661">
    <property type="term" value="F:NADP binding"/>
    <property type="evidence" value="ECO:0007669"/>
    <property type="project" value="InterPro"/>
</dbReference>
<dbReference type="SUPFAM" id="SSF51395">
    <property type="entry name" value="FMN-linked oxidoreductases"/>
    <property type="match status" value="1"/>
</dbReference>
<evidence type="ECO:0000259" key="6">
    <source>
        <dbReference type="Pfam" id="PF00724"/>
    </source>
</evidence>
<reference evidence="7" key="1">
    <citation type="submission" date="2022-12" db="EMBL/GenBank/DDBJ databases">
        <title>Gycomyces niveus sp.nov., a novel actinomycete isolated from soil in Shouguang.</title>
        <authorList>
            <person name="Yang X."/>
        </authorList>
    </citation>
    <scope>NUCLEOTIDE SEQUENCE</scope>
    <source>
        <strain evidence="7">DSM 44724</strain>
    </source>
</reference>
<comment type="cofactor">
    <cofactor evidence="1">
        <name>FMN</name>
        <dbReference type="ChEBI" id="CHEBI:58210"/>
    </cofactor>
</comment>
<evidence type="ECO:0000256" key="3">
    <source>
        <dbReference type="ARBA" id="ARBA00022643"/>
    </source>
</evidence>
<dbReference type="GO" id="GO:0010181">
    <property type="term" value="F:FMN binding"/>
    <property type="evidence" value="ECO:0007669"/>
    <property type="project" value="InterPro"/>
</dbReference>
<dbReference type="AlphaFoldDB" id="A0A9X3SW41"/>
<dbReference type="EMBL" id="JAPZVQ010000001">
    <property type="protein sequence ID" value="MDA1383566.1"/>
    <property type="molecule type" value="Genomic_DNA"/>
</dbReference>
<proteinExistence type="predicted"/>
<evidence type="ECO:0000256" key="5">
    <source>
        <dbReference type="ARBA" id="ARBA00023002"/>
    </source>
</evidence>
<dbReference type="PANTHER" id="PTHR43303:SF4">
    <property type="entry name" value="NADPH DEHYDROGENASE C23G7.10C-RELATED"/>
    <property type="match status" value="1"/>
</dbReference>
<keyword evidence="4" id="KW-0521">NADP</keyword>
<dbReference type="InterPro" id="IPR013785">
    <property type="entry name" value="Aldolase_TIM"/>
</dbReference>
<feature type="domain" description="NADH:flavin oxidoreductase/NADH oxidase N-terminal" evidence="6">
    <location>
        <begin position="4"/>
        <end position="344"/>
    </location>
</feature>
<evidence type="ECO:0000256" key="4">
    <source>
        <dbReference type="ARBA" id="ARBA00022857"/>
    </source>
</evidence>
<evidence type="ECO:0000313" key="10">
    <source>
        <dbReference type="Proteomes" id="UP001183604"/>
    </source>
</evidence>
<dbReference type="PANTHER" id="PTHR43303">
    <property type="entry name" value="NADPH DEHYDROGENASE C23G7.10C-RELATED"/>
    <property type="match status" value="1"/>
</dbReference>